<evidence type="ECO:0000256" key="3">
    <source>
        <dbReference type="ARBA" id="ARBA00023002"/>
    </source>
</evidence>
<keyword evidence="6" id="KW-1185">Reference proteome</keyword>
<keyword evidence="3" id="KW-0560">Oxidoreductase</keyword>
<dbReference type="RefSeq" id="WP_091686919.1">
    <property type="nucleotide sequence ID" value="NZ_FOSN01000067.1"/>
</dbReference>
<dbReference type="PANTHER" id="PTHR30041:SF5">
    <property type="entry name" value="ARSENATE REDUCTASE-RELATED"/>
    <property type="match status" value="1"/>
</dbReference>
<dbReference type="SUPFAM" id="SSF52833">
    <property type="entry name" value="Thioredoxin-like"/>
    <property type="match status" value="1"/>
</dbReference>
<protein>
    <submittedName>
        <fullName evidence="5">Arsenate reductase</fullName>
    </submittedName>
</protein>
<dbReference type="EMBL" id="FOSN01000067">
    <property type="protein sequence ID" value="SFK92427.1"/>
    <property type="molecule type" value="Genomic_DNA"/>
</dbReference>
<dbReference type="STRING" id="1612308.SAMN05444581_1671"/>
<dbReference type="InterPro" id="IPR006660">
    <property type="entry name" value="Arsenate_reductase-like"/>
</dbReference>
<proteinExistence type="inferred from homology"/>
<evidence type="ECO:0000256" key="2">
    <source>
        <dbReference type="ARBA" id="ARBA00022849"/>
    </source>
</evidence>
<dbReference type="Proteomes" id="UP000198755">
    <property type="component" value="Unassembled WGS sequence"/>
</dbReference>
<comment type="similarity">
    <text evidence="1 4">Belongs to the ArsC family.</text>
</comment>
<dbReference type="Gene3D" id="3.40.30.10">
    <property type="entry name" value="Glutaredoxin"/>
    <property type="match status" value="1"/>
</dbReference>
<dbReference type="InterPro" id="IPR036249">
    <property type="entry name" value="Thioredoxin-like_sf"/>
</dbReference>
<dbReference type="PANTHER" id="PTHR30041">
    <property type="entry name" value="ARSENATE REDUCTASE"/>
    <property type="match status" value="1"/>
</dbReference>
<organism evidence="5 6">
    <name type="scientific">Methylocapsa palsarum</name>
    <dbReference type="NCBI Taxonomy" id="1612308"/>
    <lineage>
        <taxon>Bacteria</taxon>
        <taxon>Pseudomonadati</taxon>
        <taxon>Pseudomonadota</taxon>
        <taxon>Alphaproteobacteria</taxon>
        <taxon>Hyphomicrobiales</taxon>
        <taxon>Beijerinckiaceae</taxon>
        <taxon>Methylocapsa</taxon>
    </lineage>
</organism>
<dbReference type="OrthoDB" id="9790554at2"/>
<dbReference type="GO" id="GO:0016491">
    <property type="term" value="F:oxidoreductase activity"/>
    <property type="evidence" value="ECO:0007669"/>
    <property type="project" value="UniProtKB-KW"/>
</dbReference>
<sequence length="127" mass="14014">MEVVVYHNDECRLSLQALDVIRAAGLEPHVIHSDRDPPGRRLLRRLAGAAGAGVRAFLRRDDPLYDILHLDDPRLSDEDLIEAMEDHPSLIAAPIVVTPDAIRLCLSPEQVAELFSRPDPTGLARPA</sequence>
<evidence type="ECO:0000313" key="5">
    <source>
        <dbReference type="EMBL" id="SFK92427.1"/>
    </source>
</evidence>
<evidence type="ECO:0000256" key="4">
    <source>
        <dbReference type="PROSITE-ProRule" id="PRU01282"/>
    </source>
</evidence>
<evidence type="ECO:0000313" key="6">
    <source>
        <dbReference type="Proteomes" id="UP000198755"/>
    </source>
</evidence>
<reference evidence="5 6" key="1">
    <citation type="submission" date="2016-10" db="EMBL/GenBank/DDBJ databases">
        <authorList>
            <person name="de Groot N.N."/>
        </authorList>
    </citation>
    <scope>NUCLEOTIDE SEQUENCE [LARGE SCALE GENOMIC DNA]</scope>
    <source>
        <strain evidence="5 6">NE2</strain>
    </source>
</reference>
<dbReference type="PROSITE" id="PS51353">
    <property type="entry name" value="ARSC"/>
    <property type="match status" value="1"/>
</dbReference>
<dbReference type="AlphaFoldDB" id="A0A1I4DJ25"/>
<keyword evidence="2" id="KW-0059">Arsenical resistance</keyword>
<dbReference type="GO" id="GO:0046685">
    <property type="term" value="P:response to arsenic-containing substance"/>
    <property type="evidence" value="ECO:0007669"/>
    <property type="project" value="UniProtKB-KW"/>
</dbReference>
<evidence type="ECO:0000256" key="1">
    <source>
        <dbReference type="ARBA" id="ARBA00007198"/>
    </source>
</evidence>
<dbReference type="Pfam" id="PF03960">
    <property type="entry name" value="ArsC"/>
    <property type="match status" value="1"/>
</dbReference>
<gene>
    <name evidence="5" type="ORF">SAMN05444581_1671</name>
</gene>
<name>A0A1I4DJ25_9HYPH</name>
<accession>A0A1I4DJ25</accession>